<keyword evidence="5" id="KW-0067">ATP-binding</keyword>
<evidence type="ECO:0000259" key="8">
    <source>
        <dbReference type="PROSITE" id="PS51278"/>
    </source>
</evidence>
<dbReference type="InterPro" id="IPR033738">
    <property type="entry name" value="AsnB_N"/>
</dbReference>
<dbReference type="SUPFAM" id="SSF52402">
    <property type="entry name" value="Adenine nucleotide alpha hydrolases-like"/>
    <property type="match status" value="1"/>
</dbReference>
<evidence type="ECO:0000256" key="3">
    <source>
        <dbReference type="ARBA" id="ARBA00012737"/>
    </source>
</evidence>
<keyword evidence="6" id="KW-0315">Glutamine amidotransferase</keyword>
<dbReference type="PANTHER" id="PTHR43284">
    <property type="entry name" value="ASPARAGINE SYNTHETASE (GLUTAMINE-HYDROLYZING)"/>
    <property type="match status" value="1"/>
</dbReference>
<name>A0ABU9SW09_9ALTE</name>
<dbReference type="RefSeq" id="WP_342881902.1">
    <property type="nucleotide sequence ID" value="NZ_JBBMQS010000006.1"/>
</dbReference>
<dbReference type="InterPro" id="IPR001962">
    <property type="entry name" value="Asn_synthase"/>
</dbReference>
<gene>
    <name evidence="9" type="primary">asnB</name>
    <name evidence="9" type="ORF">WNY77_11710</name>
</gene>
<comment type="catalytic activity">
    <reaction evidence="7">
        <text>L-aspartate + L-glutamine + ATP + H2O = L-asparagine + L-glutamate + AMP + diphosphate + H(+)</text>
        <dbReference type="Rhea" id="RHEA:12228"/>
        <dbReference type="ChEBI" id="CHEBI:15377"/>
        <dbReference type="ChEBI" id="CHEBI:15378"/>
        <dbReference type="ChEBI" id="CHEBI:29985"/>
        <dbReference type="ChEBI" id="CHEBI:29991"/>
        <dbReference type="ChEBI" id="CHEBI:30616"/>
        <dbReference type="ChEBI" id="CHEBI:33019"/>
        <dbReference type="ChEBI" id="CHEBI:58048"/>
        <dbReference type="ChEBI" id="CHEBI:58359"/>
        <dbReference type="ChEBI" id="CHEBI:456215"/>
        <dbReference type="EC" id="6.3.5.4"/>
    </reaction>
</comment>
<dbReference type="PROSITE" id="PS51278">
    <property type="entry name" value="GATASE_TYPE_2"/>
    <property type="match status" value="1"/>
</dbReference>
<proteinExistence type="inferred from homology"/>
<comment type="caution">
    <text evidence="9">The sequence shown here is derived from an EMBL/GenBank/DDBJ whole genome shotgun (WGS) entry which is preliminary data.</text>
</comment>
<dbReference type="Pfam" id="PF00733">
    <property type="entry name" value="Asn_synthase"/>
    <property type="match status" value="1"/>
</dbReference>
<dbReference type="InterPro" id="IPR017932">
    <property type="entry name" value="GATase_2_dom"/>
</dbReference>
<dbReference type="InterPro" id="IPR006426">
    <property type="entry name" value="Asn_synth_AEB"/>
</dbReference>
<comment type="similarity">
    <text evidence="2">Belongs to the asparagine synthetase family.</text>
</comment>
<dbReference type="Gene3D" id="3.40.50.620">
    <property type="entry name" value="HUPs"/>
    <property type="match status" value="2"/>
</dbReference>
<dbReference type="PANTHER" id="PTHR43284:SF1">
    <property type="entry name" value="ASPARAGINE SYNTHETASE"/>
    <property type="match status" value="1"/>
</dbReference>
<comment type="pathway">
    <text evidence="1">Amino-acid biosynthesis; L-asparagine biosynthesis; L-asparagine from L-aspartate (L-Gln route): step 1/1.</text>
</comment>
<keyword evidence="10" id="KW-1185">Reference proteome</keyword>
<evidence type="ECO:0000256" key="6">
    <source>
        <dbReference type="ARBA" id="ARBA00022962"/>
    </source>
</evidence>
<dbReference type="Pfam" id="PF13537">
    <property type="entry name" value="GATase_7"/>
    <property type="match status" value="1"/>
</dbReference>
<dbReference type="PIRSF" id="PIRSF001589">
    <property type="entry name" value="Asn_synthetase_glu-h"/>
    <property type="match status" value="1"/>
</dbReference>
<dbReference type="InterPro" id="IPR029055">
    <property type="entry name" value="Ntn_hydrolases_N"/>
</dbReference>
<dbReference type="InterPro" id="IPR051786">
    <property type="entry name" value="ASN_synthetase/amidase"/>
</dbReference>
<dbReference type="InterPro" id="IPR014729">
    <property type="entry name" value="Rossmann-like_a/b/a_fold"/>
</dbReference>
<evidence type="ECO:0000313" key="9">
    <source>
        <dbReference type="EMBL" id="MEM5498064.1"/>
    </source>
</evidence>
<dbReference type="EMBL" id="JBBMQS010000006">
    <property type="protein sequence ID" value="MEM5498064.1"/>
    <property type="molecule type" value="Genomic_DNA"/>
</dbReference>
<dbReference type="SUPFAM" id="SSF56235">
    <property type="entry name" value="N-terminal nucleophile aminohydrolases (Ntn hydrolases)"/>
    <property type="match status" value="1"/>
</dbReference>
<dbReference type="CDD" id="cd00712">
    <property type="entry name" value="AsnB"/>
    <property type="match status" value="1"/>
</dbReference>
<sequence length="638" mass="72826">MCGIAGFTQFSGNMGNQQTLKKMGDSIYHRGPDAGREYIDEYVGLAHRRLAIIDLSEAGTQPMYSHDERYIIAFNGEIYNFQALRDDLVSKGYPFKTHTDTEVILALYATHGEKMLSMLNGMFAFALWDTTSKRLLIARDRVGKKPLYYLQTDTQFAFASEIKALLTLPNVSREVRLDAVHDFFAYQYVPDPKTIFTDIHKLPPAHFMWVSQDGIQIEQYWDVSFKQTSDKSQAELTKALYDLATEKTCSRMVSDVPLGAFLSGGIDSSGVVAMMALNSDKPVKTCSIGFDEKRFNETEFAQIVADKYKTEHHEFTVHQNVKDNLEEIVGYFDEPFADPSLVPTYFVSQLARSQVTVAIAGDGGDEVFAGYEKYTTDALENKLRERFPEALRKKLFPKLASVFAKSERPLLRKAKSLLTSLSLDPAMGFYVTNSMIDDRLWQRLASSDTKAKLGAYHPSEVTLENYHKADGKDHLSKILYTDMKTYLPGGILVKVDRMSMAHSLEVRAPLLDKDVIEFSATLPSNLKYRDGEKKFILKEAFKPVLPDDILYRKKMGFSVPLATWLRCEIKELTEDYLFSKSQGIQQYFDMDVVKQLWQQHQAEKADHSTVLWSMLMFQMWWFRYIQSPETTHSLSQAQ</sequence>
<dbReference type="Gene3D" id="3.60.20.10">
    <property type="entry name" value="Glutamine Phosphoribosylpyrophosphate, subunit 1, domain 1"/>
    <property type="match status" value="1"/>
</dbReference>
<organism evidence="9 10">
    <name type="scientific">Paraglaciecola mesophila</name>
    <dbReference type="NCBI Taxonomy" id="197222"/>
    <lineage>
        <taxon>Bacteria</taxon>
        <taxon>Pseudomonadati</taxon>
        <taxon>Pseudomonadota</taxon>
        <taxon>Gammaproteobacteria</taxon>
        <taxon>Alteromonadales</taxon>
        <taxon>Alteromonadaceae</taxon>
        <taxon>Paraglaciecola</taxon>
    </lineage>
</organism>
<keyword evidence="9" id="KW-0436">Ligase</keyword>
<dbReference type="CDD" id="cd01991">
    <property type="entry name" value="Asn_synthase_B_C"/>
    <property type="match status" value="1"/>
</dbReference>
<evidence type="ECO:0000256" key="5">
    <source>
        <dbReference type="ARBA" id="ARBA00022840"/>
    </source>
</evidence>
<protein>
    <recommendedName>
        <fullName evidence="3">asparagine synthase (glutamine-hydrolyzing)</fullName>
        <ecNumber evidence="3">6.3.5.4</ecNumber>
    </recommendedName>
</protein>
<evidence type="ECO:0000313" key="10">
    <source>
        <dbReference type="Proteomes" id="UP001461163"/>
    </source>
</evidence>
<dbReference type="GO" id="GO:0004066">
    <property type="term" value="F:asparagine synthase (glutamine-hydrolyzing) activity"/>
    <property type="evidence" value="ECO:0007669"/>
    <property type="project" value="UniProtKB-EC"/>
</dbReference>
<evidence type="ECO:0000256" key="4">
    <source>
        <dbReference type="ARBA" id="ARBA00022741"/>
    </source>
</evidence>
<feature type="domain" description="Glutamine amidotransferase type-2" evidence="8">
    <location>
        <begin position="2"/>
        <end position="213"/>
    </location>
</feature>
<evidence type="ECO:0000256" key="1">
    <source>
        <dbReference type="ARBA" id="ARBA00005187"/>
    </source>
</evidence>
<dbReference type="Proteomes" id="UP001461163">
    <property type="component" value="Unassembled WGS sequence"/>
</dbReference>
<dbReference type="EC" id="6.3.5.4" evidence="3"/>
<evidence type="ECO:0000256" key="2">
    <source>
        <dbReference type="ARBA" id="ARBA00005752"/>
    </source>
</evidence>
<evidence type="ECO:0000256" key="7">
    <source>
        <dbReference type="ARBA" id="ARBA00048741"/>
    </source>
</evidence>
<dbReference type="NCBIfam" id="TIGR01536">
    <property type="entry name" value="asn_synth_AEB"/>
    <property type="match status" value="1"/>
</dbReference>
<keyword evidence="4" id="KW-0547">Nucleotide-binding</keyword>
<accession>A0ABU9SW09</accession>
<reference evidence="9 10" key="1">
    <citation type="submission" date="2024-03" db="EMBL/GenBank/DDBJ databases">
        <title>Community enrichment and isolation of bacterial strains for fucoidan degradation.</title>
        <authorList>
            <person name="Sichert A."/>
        </authorList>
    </citation>
    <scope>NUCLEOTIDE SEQUENCE [LARGE SCALE GENOMIC DNA]</scope>
    <source>
        <strain evidence="9 10">AS12</strain>
    </source>
</reference>